<dbReference type="AlphaFoldDB" id="A0A1B4G2B9"/>
<gene>
    <name evidence="2" type="ORF">WS71_22590</name>
</gene>
<keyword evidence="1" id="KW-1133">Transmembrane helix</keyword>
<dbReference type="Proteomes" id="UP000067711">
    <property type="component" value="Chromosome 1"/>
</dbReference>
<protein>
    <submittedName>
        <fullName evidence="2">Uncharacterized protein</fullName>
    </submittedName>
</protein>
<dbReference type="EMBL" id="CP013389">
    <property type="protein sequence ID" value="AOJ10038.1"/>
    <property type="molecule type" value="Genomic_DNA"/>
</dbReference>
<reference evidence="2 3" key="1">
    <citation type="submission" date="2015-12" db="EMBL/GenBank/DDBJ databases">
        <title>Diversity of Burkholderia near neighbor genomes.</title>
        <authorList>
            <person name="Sahl J."/>
            <person name="Wagner D."/>
            <person name="Keim P."/>
        </authorList>
    </citation>
    <scope>NUCLEOTIDE SEQUENCE [LARGE SCALE GENOMIC DNA]</scope>
    <source>
        <strain evidence="2 3">BDU8</strain>
    </source>
</reference>
<keyword evidence="1" id="KW-0472">Membrane</keyword>
<evidence type="ECO:0000313" key="2">
    <source>
        <dbReference type="EMBL" id="AOJ10038.1"/>
    </source>
</evidence>
<sequence>MTFTGYVLWSLAPFFQGDTTSRIAWLIQTAAYFCVRAVTGVWAGQWSFFPISFEQFNLIDWALLYFWGVAIDVVLASLVLQIGFVTTLYLNRCAFAVAVRIRRSRRGKVGLS</sequence>
<proteinExistence type="predicted"/>
<keyword evidence="1" id="KW-0812">Transmembrane</keyword>
<accession>A0A1B4G2B9</accession>
<evidence type="ECO:0000313" key="3">
    <source>
        <dbReference type="Proteomes" id="UP000067711"/>
    </source>
</evidence>
<feature type="transmembrane region" description="Helical" evidence="1">
    <location>
        <begin position="23"/>
        <end position="44"/>
    </location>
</feature>
<organism evidence="2 3">
    <name type="scientific">Burkholderia mayonis</name>
    <dbReference type="NCBI Taxonomy" id="1385591"/>
    <lineage>
        <taxon>Bacteria</taxon>
        <taxon>Pseudomonadati</taxon>
        <taxon>Pseudomonadota</taxon>
        <taxon>Betaproteobacteria</taxon>
        <taxon>Burkholderiales</taxon>
        <taxon>Burkholderiaceae</taxon>
        <taxon>Burkholderia</taxon>
        <taxon>pseudomallei group</taxon>
    </lineage>
</organism>
<dbReference type="RefSeq" id="WP_066493909.1">
    <property type="nucleotide sequence ID" value="NZ_CP013389.1"/>
</dbReference>
<evidence type="ECO:0000256" key="1">
    <source>
        <dbReference type="SAM" id="Phobius"/>
    </source>
</evidence>
<name>A0A1B4G2B9_9BURK</name>
<feature type="transmembrane region" description="Helical" evidence="1">
    <location>
        <begin position="64"/>
        <end position="90"/>
    </location>
</feature>